<dbReference type="Pfam" id="PF03865">
    <property type="entry name" value="ShlB"/>
    <property type="match status" value="1"/>
</dbReference>
<evidence type="ECO:0000256" key="3">
    <source>
        <dbReference type="ARBA" id="ARBA00023237"/>
    </source>
</evidence>
<dbReference type="Gene3D" id="3.10.20.310">
    <property type="entry name" value="membrane protein fhac"/>
    <property type="match status" value="1"/>
</dbReference>
<dbReference type="InterPro" id="IPR051544">
    <property type="entry name" value="TPS_OM_transporter"/>
</dbReference>
<dbReference type="Gene3D" id="2.40.160.50">
    <property type="entry name" value="membrane protein fhac: a member of the omp85/tpsb transporter family"/>
    <property type="match status" value="1"/>
</dbReference>
<dbReference type="GO" id="GO:0098046">
    <property type="term" value="C:type V protein secretion system complex"/>
    <property type="evidence" value="ECO:0007669"/>
    <property type="project" value="TreeGrafter"/>
</dbReference>
<evidence type="ECO:0000259" key="4">
    <source>
        <dbReference type="Pfam" id="PF03865"/>
    </source>
</evidence>
<name>A0A239B4F6_9PROT</name>
<dbReference type="AlphaFoldDB" id="A0A239B4F6"/>
<sequence length="567" mass="62476">MQEHRKHLEKVGIGVLISSILFTPTALYAENPVDTLPKAETPKTRSQAEINVQQQSTISPELQKVLNTEIQPASFGIYGVKAVPFEEVSAFFAPYANKKVTIGKLVELSQQVTAFYQQRGLPLSFSYIPAQNFNERVIKVVVIEGHIGSVKIEGNPGATESKIREIVEPLLNEKPLTRPTMERYTTMLGLLPGLKIQAFLPLPQQMDGASELTLKVERKSIEAMGRLENVRPFTRGIVTVRASGNTSLAEEITASTLISSQNEQYYALSYAQPIGKEGLLIRVDASDYDGKPTTDLGDDLRRHVKTQRLSVGLTYPLLLRQDRSLLGSVALTANNFDDNIRSKQTGAAIKTTADVRTLSVGGTYSDTTATRGRRLQLMMSRGLDALGASKSVDYLYGGVRYPFGSNIDLSFSKYVVSFVQRNYLGNNWGTAISGMAQYSGDSLPISEKIQFGGYQYGRAYRPGRLAGDSGWGISLELNRTIPFSYKLPFYNLAGLQPYVMMETARIYEHIDQSEYDHISSVSLGMRLISDQPDRTNLDFSLSKAVGSGSGSNAFKDMALGFNFGIPF</sequence>
<evidence type="ECO:0000256" key="2">
    <source>
        <dbReference type="ARBA" id="ARBA00022692"/>
    </source>
</evidence>
<dbReference type="Proteomes" id="UP000198305">
    <property type="component" value="Unassembled WGS sequence"/>
</dbReference>
<evidence type="ECO:0000313" key="7">
    <source>
        <dbReference type="Proteomes" id="UP000198305"/>
    </source>
</evidence>
<dbReference type="InterPro" id="IPR013686">
    <property type="entry name" value="Polypept-transport_assoc_ShlB"/>
</dbReference>
<protein>
    <submittedName>
        <fullName evidence="6">Hemolysin activation/secretion protein</fullName>
    </submittedName>
</protein>
<evidence type="ECO:0000313" key="6">
    <source>
        <dbReference type="EMBL" id="SNS02805.1"/>
    </source>
</evidence>
<gene>
    <name evidence="6" type="ORF">SAMN05192560_2286</name>
</gene>
<keyword evidence="7" id="KW-1185">Reference proteome</keyword>
<dbReference type="GO" id="GO:0046819">
    <property type="term" value="P:protein secretion by the type V secretion system"/>
    <property type="evidence" value="ECO:0007669"/>
    <property type="project" value="TreeGrafter"/>
</dbReference>
<dbReference type="PANTHER" id="PTHR34597">
    <property type="entry name" value="SLR1661 PROTEIN"/>
    <property type="match status" value="1"/>
</dbReference>
<proteinExistence type="predicted"/>
<evidence type="ECO:0000259" key="5">
    <source>
        <dbReference type="Pfam" id="PF08479"/>
    </source>
</evidence>
<keyword evidence="3" id="KW-0998">Cell outer membrane</keyword>
<reference evidence="7" key="1">
    <citation type="submission" date="2017-06" db="EMBL/GenBank/DDBJ databases">
        <authorList>
            <person name="Varghese N."/>
            <person name="Submissions S."/>
        </authorList>
    </citation>
    <scope>NUCLEOTIDE SEQUENCE [LARGE SCALE GENOMIC DNA]</scope>
    <source>
        <strain evidence="7">Ca-68</strain>
    </source>
</reference>
<feature type="domain" description="Haemolysin activator HlyB C-terminal" evidence="4">
    <location>
        <begin position="260"/>
        <end position="527"/>
    </location>
</feature>
<keyword evidence="1" id="KW-0472">Membrane</keyword>
<dbReference type="EMBL" id="FZOA01000013">
    <property type="protein sequence ID" value="SNS02805.1"/>
    <property type="molecule type" value="Genomic_DNA"/>
</dbReference>
<dbReference type="InterPro" id="IPR005565">
    <property type="entry name" value="Hemolysn_activator_HlyB_C"/>
</dbReference>
<organism evidence="6 7">
    <name type="scientific">Methylobacillus rhizosphaerae</name>
    <dbReference type="NCBI Taxonomy" id="551994"/>
    <lineage>
        <taxon>Bacteria</taxon>
        <taxon>Pseudomonadati</taxon>
        <taxon>Pseudomonadota</taxon>
        <taxon>Betaproteobacteria</taxon>
        <taxon>Nitrosomonadales</taxon>
        <taxon>Methylophilaceae</taxon>
        <taxon>Methylobacillus</taxon>
    </lineage>
</organism>
<accession>A0A239B4F6</accession>
<dbReference type="PANTHER" id="PTHR34597:SF6">
    <property type="entry name" value="BLR6126 PROTEIN"/>
    <property type="match status" value="1"/>
</dbReference>
<keyword evidence="1" id="KW-1134">Transmembrane beta strand</keyword>
<keyword evidence="2" id="KW-0812">Transmembrane</keyword>
<feature type="domain" description="Polypeptide-transport-associated ShlB-type" evidence="5">
    <location>
        <begin position="79"/>
        <end position="145"/>
    </location>
</feature>
<dbReference type="GO" id="GO:0008320">
    <property type="term" value="F:protein transmembrane transporter activity"/>
    <property type="evidence" value="ECO:0007669"/>
    <property type="project" value="TreeGrafter"/>
</dbReference>
<evidence type="ECO:0000256" key="1">
    <source>
        <dbReference type="ARBA" id="ARBA00022452"/>
    </source>
</evidence>
<dbReference type="Pfam" id="PF08479">
    <property type="entry name" value="POTRA_2"/>
    <property type="match status" value="1"/>
</dbReference>